<keyword evidence="1" id="KW-0812">Transmembrane</keyword>
<dbReference type="Proteomes" id="UP000034764">
    <property type="component" value="Unassembled WGS sequence"/>
</dbReference>
<dbReference type="EMBL" id="LBXD01000003">
    <property type="protein sequence ID" value="KKR23947.1"/>
    <property type="molecule type" value="Genomic_DNA"/>
</dbReference>
<sequence>MSIKNSQGGFTIIESLVALAILSLALTPMLVVVTMSSRIATSVKNNLVAALLAQEGIEVIRAIRDTNWLNGQLFYTGLNEDAETGTTKDGLVQYNTTGSLLPYNADAKLYLDNVSGIYSYDSSPSSSPTIFTRKMSVTKISDAELKIVSEVTWNEPPRLKIISVESHLFDWK</sequence>
<dbReference type="Pfam" id="PF07963">
    <property type="entry name" value="N_methyl"/>
    <property type="match status" value="1"/>
</dbReference>
<organism evidence="2 3">
    <name type="scientific">Candidatus Yanofskybacteria bacterium GW2011_GWD2_39_48</name>
    <dbReference type="NCBI Taxonomy" id="1619031"/>
    <lineage>
        <taxon>Bacteria</taxon>
        <taxon>Candidatus Yanofskyibacteriota</taxon>
    </lineage>
</organism>
<proteinExistence type="predicted"/>
<protein>
    <submittedName>
        <fullName evidence="2">Uncharacterized protein</fullName>
    </submittedName>
</protein>
<reference evidence="2 3" key="1">
    <citation type="journal article" date="2015" name="Nature">
        <title>rRNA introns, odd ribosomes, and small enigmatic genomes across a large radiation of phyla.</title>
        <authorList>
            <person name="Brown C.T."/>
            <person name="Hug L.A."/>
            <person name="Thomas B.C."/>
            <person name="Sharon I."/>
            <person name="Castelle C.J."/>
            <person name="Singh A."/>
            <person name="Wilkins M.J."/>
            <person name="Williams K.H."/>
            <person name="Banfield J.F."/>
        </authorList>
    </citation>
    <scope>NUCLEOTIDE SEQUENCE [LARGE SCALE GENOMIC DNA]</scope>
</reference>
<keyword evidence="1" id="KW-0472">Membrane</keyword>
<feature type="transmembrane region" description="Helical" evidence="1">
    <location>
        <begin position="12"/>
        <end position="35"/>
    </location>
</feature>
<comment type="caution">
    <text evidence="2">The sequence shown here is derived from an EMBL/GenBank/DDBJ whole genome shotgun (WGS) entry which is preliminary data.</text>
</comment>
<keyword evidence="1" id="KW-1133">Transmembrane helix</keyword>
<name>A0A0G0SE47_9BACT</name>
<dbReference type="AlphaFoldDB" id="A0A0G0SE47"/>
<dbReference type="NCBIfam" id="TIGR02532">
    <property type="entry name" value="IV_pilin_GFxxxE"/>
    <property type="match status" value="1"/>
</dbReference>
<evidence type="ECO:0000313" key="2">
    <source>
        <dbReference type="EMBL" id="KKR23947.1"/>
    </source>
</evidence>
<gene>
    <name evidence="2" type="ORF">UT53_C0003G0012</name>
</gene>
<evidence type="ECO:0000256" key="1">
    <source>
        <dbReference type="SAM" id="Phobius"/>
    </source>
</evidence>
<evidence type="ECO:0000313" key="3">
    <source>
        <dbReference type="Proteomes" id="UP000034764"/>
    </source>
</evidence>
<dbReference type="InterPro" id="IPR012902">
    <property type="entry name" value="N_methyl_site"/>
</dbReference>
<accession>A0A0G0SE47</accession>